<comment type="caution">
    <text evidence="10">The sequence shown here is derived from an EMBL/GenBank/DDBJ whole genome shotgun (WGS) entry which is preliminary data.</text>
</comment>
<evidence type="ECO:0000256" key="2">
    <source>
        <dbReference type="ARBA" id="ARBA00022676"/>
    </source>
</evidence>
<accession>A0A917A2D5</accession>
<evidence type="ECO:0000256" key="7">
    <source>
        <dbReference type="RuleBase" id="RU365020"/>
    </source>
</evidence>
<evidence type="ECO:0000256" key="5">
    <source>
        <dbReference type="ARBA" id="ARBA00022989"/>
    </source>
</evidence>
<feature type="transmembrane region" description="Helical" evidence="7">
    <location>
        <begin position="497"/>
        <end position="519"/>
    </location>
</feature>
<dbReference type="AlphaFoldDB" id="A0A917A2D5"/>
<dbReference type="PANTHER" id="PTHR43867:SF2">
    <property type="entry name" value="CELLULOSE SYNTHASE CATALYTIC SUBUNIT A [UDP-FORMING]"/>
    <property type="match status" value="1"/>
</dbReference>
<keyword evidence="7" id="KW-0997">Cell inner membrane</keyword>
<comment type="function">
    <text evidence="7">Catalytic subunit of cellulose synthase. It polymerizes uridine 5'-diphosphate glucose to cellulose.</text>
</comment>
<protein>
    <recommendedName>
        <fullName evidence="7">Cellulose synthase catalytic subunit [UDP-forming]</fullName>
        <ecNumber evidence="7">2.4.1.12</ecNumber>
    </recommendedName>
</protein>
<dbReference type="InterPro" id="IPR050321">
    <property type="entry name" value="Glycosyltr_2/OpgH_subfam"/>
</dbReference>
<dbReference type="PANTHER" id="PTHR43867">
    <property type="entry name" value="CELLULOSE SYNTHASE CATALYTIC SUBUNIT A [UDP-FORMING]"/>
    <property type="match status" value="1"/>
</dbReference>
<feature type="region of interest" description="Disordered" evidence="8">
    <location>
        <begin position="710"/>
        <end position="733"/>
    </location>
</feature>
<comment type="caution">
    <text evidence="7">Lacks conserved residue(s) required for the propagation of feature annotation.</text>
</comment>
<reference evidence="10" key="2">
    <citation type="submission" date="2020-09" db="EMBL/GenBank/DDBJ databases">
        <authorList>
            <person name="Sun Q."/>
            <person name="Zhou Y."/>
        </authorList>
    </citation>
    <scope>NUCLEOTIDE SEQUENCE</scope>
    <source>
        <strain evidence="10">CGMCC 1.15367</strain>
    </source>
</reference>
<dbReference type="GO" id="GO:0005886">
    <property type="term" value="C:plasma membrane"/>
    <property type="evidence" value="ECO:0007669"/>
    <property type="project" value="UniProtKB-SubCell"/>
</dbReference>
<dbReference type="EC" id="2.4.1.12" evidence="7"/>
<comment type="pathway">
    <text evidence="7">Glycan metabolism; bacterial cellulose biosynthesis.</text>
</comment>
<keyword evidence="4 7" id="KW-0812">Transmembrane</keyword>
<evidence type="ECO:0000313" key="11">
    <source>
        <dbReference type="Proteomes" id="UP000644699"/>
    </source>
</evidence>
<evidence type="ECO:0000256" key="6">
    <source>
        <dbReference type="ARBA" id="ARBA00023136"/>
    </source>
</evidence>
<dbReference type="InterPro" id="IPR001173">
    <property type="entry name" value="Glyco_trans_2-like"/>
</dbReference>
<evidence type="ECO:0000256" key="4">
    <source>
        <dbReference type="ARBA" id="ARBA00022692"/>
    </source>
</evidence>
<keyword evidence="7" id="KW-1003">Cell membrane</keyword>
<feature type="transmembrane region" description="Helical" evidence="7">
    <location>
        <begin position="397"/>
        <end position="416"/>
    </location>
</feature>
<dbReference type="GO" id="GO:0016760">
    <property type="term" value="F:cellulose synthase (UDP-forming) activity"/>
    <property type="evidence" value="ECO:0007669"/>
    <property type="project" value="UniProtKB-EC"/>
</dbReference>
<comment type="cofactor">
    <cofactor evidence="7">
        <name>Mg(2+)</name>
        <dbReference type="ChEBI" id="CHEBI:18420"/>
    </cofactor>
</comment>
<feature type="transmembrane region" description="Helical" evidence="7">
    <location>
        <begin position="44"/>
        <end position="63"/>
    </location>
</feature>
<dbReference type="Pfam" id="PF00535">
    <property type="entry name" value="Glycos_transf_2"/>
    <property type="match status" value="1"/>
</dbReference>
<name>A0A917A2D5_9HYPH</name>
<reference evidence="10" key="1">
    <citation type="journal article" date="2014" name="Int. J. Syst. Evol. Microbiol.">
        <title>Complete genome sequence of Corynebacterium casei LMG S-19264T (=DSM 44701T), isolated from a smear-ripened cheese.</title>
        <authorList>
            <consortium name="US DOE Joint Genome Institute (JGI-PGF)"/>
            <person name="Walter F."/>
            <person name="Albersmeier A."/>
            <person name="Kalinowski J."/>
            <person name="Ruckert C."/>
        </authorList>
    </citation>
    <scope>NUCLEOTIDE SEQUENCE</scope>
    <source>
        <strain evidence="10">CGMCC 1.15367</strain>
    </source>
</reference>
<feature type="transmembrane region" description="Helical" evidence="7">
    <location>
        <begin position="75"/>
        <end position="103"/>
    </location>
</feature>
<dbReference type="NCBIfam" id="TIGR03030">
    <property type="entry name" value="CelA"/>
    <property type="match status" value="1"/>
</dbReference>
<dbReference type="GO" id="GO:0030244">
    <property type="term" value="P:cellulose biosynthetic process"/>
    <property type="evidence" value="ECO:0007669"/>
    <property type="project" value="UniProtKB-KW"/>
</dbReference>
<keyword evidence="5 7" id="KW-1133">Transmembrane helix</keyword>
<feature type="domain" description="Glycosyltransferase 2-like" evidence="9">
    <location>
        <begin position="124"/>
        <end position="312"/>
    </location>
</feature>
<keyword evidence="3 7" id="KW-0808">Transferase</keyword>
<dbReference type="InterPro" id="IPR029044">
    <property type="entry name" value="Nucleotide-diphossugar_trans"/>
</dbReference>
<keyword evidence="2 7" id="KW-0328">Glycosyltransferase</keyword>
<organism evidence="10 11">
    <name type="scientific">Aureimonas endophytica</name>
    <dbReference type="NCBI Taxonomy" id="2027858"/>
    <lineage>
        <taxon>Bacteria</taxon>
        <taxon>Pseudomonadati</taxon>
        <taxon>Pseudomonadota</taxon>
        <taxon>Alphaproteobacteria</taxon>
        <taxon>Hyphomicrobiales</taxon>
        <taxon>Aurantimonadaceae</taxon>
        <taxon>Aureimonas</taxon>
    </lineage>
</organism>
<dbReference type="GO" id="GO:0006011">
    <property type="term" value="P:UDP-alpha-D-glucose metabolic process"/>
    <property type="evidence" value="ECO:0007669"/>
    <property type="project" value="InterPro"/>
</dbReference>
<evidence type="ECO:0000313" key="10">
    <source>
        <dbReference type="EMBL" id="GGE23359.1"/>
    </source>
</evidence>
<dbReference type="SUPFAM" id="SSF53448">
    <property type="entry name" value="Nucleotide-diphospho-sugar transferases"/>
    <property type="match status" value="1"/>
</dbReference>
<keyword evidence="6 7" id="KW-0472">Membrane</keyword>
<evidence type="ECO:0000259" key="9">
    <source>
        <dbReference type="Pfam" id="PF00535"/>
    </source>
</evidence>
<feature type="transmembrane region" description="Helical" evidence="7">
    <location>
        <begin position="428"/>
        <end position="446"/>
    </location>
</feature>
<feature type="transmembrane region" description="Helical" evidence="7">
    <location>
        <begin position="531"/>
        <end position="554"/>
    </location>
</feature>
<keyword evidence="7" id="KW-0973">c-di-GMP</keyword>
<dbReference type="Gene3D" id="2.40.10.220">
    <property type="entry name" value="predicted glycosyltransferase like domains"/>
    <property type="match status" value="1"/>
</dbReference>
<comment type="subcellular location">
    <subcellularLocation>
        <location evidence="7">Cell inner membrane</location>
    </subcellularLocation>
    <subcellularLocation>
        <location evidence="1">Endomembrane system</location>
        <topology evidence="1">Multi-pass membrane protein</topology>
    </subcellularLocation>
</comment>
<keyword evidence="7" id="KW-0135">Cellulose biosynthesis</keyword>
<evidence type="ECO:0000256" key="3">
    <source>
        <dbReference type="ARBA" id="ARBA00022679"/>
    </source>
</evidence>
<evidence type="ECO:0000256" key="1">
    <source>
        <dbReference type="ARBA" id="ARBA00004127"/>
    </source>
</evidence>
<dbReference type="Gene3D" id="3.90.550.10">
    <property type="entry name" value="Spore Coat Polysaccharide Biosynthesis Protein SpsA, Chain A"/>
    <property type="match status" value="1"/>
</dbReference>
<keyword evidence="11" id="KW-1185">Reference proteome</keyword>
<dbReference type="PRINTS" id="PR01439">
    <property type="entry name" value="CELLSNTHASEA"/>
</dbReference>
<gene>
    <name evidence="10" type="ORF">GCM10011390_48490</name>
</gene>
<dbReference type="Proteomes" id="UP000644699">
    <property type="component" value="Unassembled WGS sequence"/>
</dbReference>
<dbReference type="GO" id="GO:0035438">
    <property type="term" value="F:cyclic-di-GMP binding"/>
    <property type="evidence" value="ECO:0007669"/>
    <property type="project" value="InterPro"/>
</dbReference>
<dbReference type="SUPFAM" id="SSF141371">
    <property type="entry name" value="PilZ domain-like"/>
    <property type="match status" value="1"/>
</dbReference>
<dbReference type="Pfam" id="PF03552">
    <property type="entry name" value="Cellulose_synt"/>
    <property type="match status" value="1"/>
</dbReference>
<proteinExistence type="predicted"/>
<sequence>MWSLPAIAALLLIFQPLSVETQLAVALTAIVLSGLIYVFRLQGAWRHCFLVFAVAVVLRYAYWRTTATLPSSSDLVSFVPAIILYAAEMYCIAFLFISLFVAADPLERKRAPQTADEDLPNVDVFVPSYNESADILSLTLSAAKALDYPAERLKVFLLDDGGTDQKRNSRDLRAAAEAQRRHVELQELCRTLGVTYLTRAKNEHAKAGNLNNGLAHSTGELVVVFDADHAPAKEFLRETVGHFGEDDKLFLVQTPHFFSNPDPLERNLGTFDRMPSENEMFYNSIQKGLDKWNATFFCGSAAVLRRRALEQVGGFAGVTITEDCETALELHSRGWTSRYVERPMVTGLQPETLSSFIGQRSRWCRGMIQIFLLKNPLLRRNLSLSQKTCYLSSCMCWFFPLPRMVFLLSPLLFIFFDLKIFDVSAQEFFAYTVTYLAINSLIRNYLYGSVRWPFVSELYEYVQSVYLFRAVFSVIVNPRRPTFNVTAKGETLQEDRLSPLAVPYFVIFAVLLGAMVYSVYRYETEPQVGGILLVVAAWNALNVLIAGAALGVVTERRERRQTPRISAARNAVLSVAGALIPVEVKDTSLGGAKVVPLAALPALAGQDRAEIIVVDGESGAERGRLPVTIRQVTSWSDTVTLGLRYEATSGDYAAIAELMTGDLSAVREEREARRRPRGMLRGSLTLLAWGLGRPWSAFYHLVADRNETPAKPEATALPSLASKITPATPADAS</sequence>
<evidence type="ECO:0000256" key="8">
    <source>
        <dbReference type="SAM" id="MobiDB-lite"/>
    </source>
</evidence>
<dbReference type="InterPro" id="IPR003919">
    <property type="entry name" value="Cell_synth_A"/>
</dbReference>
<comment type="catalytic activity">
    <reaction evidence="7">
        <text>[(1-&gt;4)-beta-D-glucosyl](n) + UDP-alpha-D-glucose = [(1-&gt;4)-beta-D-glucosyl](n+1) + UDP + H(+)</text>
        <dbReference type="Rhea" id="RHEA:19929"/>
        <dbReference type="Rhea" id="RHEA-COMP:10033"/>
        <dbReference type="Rhea" id="RHEA-COMP:10034"/>
        <dbReference type="ChEBI" id="CHEBI:15378"/>
        <dbReference type="ChEBI" id="CHEBI:18246"/>
        <dbReference type="ChEBI" id="CHEBI:58223"/>
        <dbReference type="ChEBI" id="CHEBI:58885"/>
        <dbReference type="EC" id="2.4.1.12"/>
    </reaction>
</comment>
<dbReference type="InterPro" id="IPR005150">
    <property type="entry name" value="Cellulose_synth"/>
</dbReference>
<dbReference type="CDD" id="cd06421">
    <property type="entry name" value="CESA_CelA_like"/>
    <property type="match status" value="1"/>
</dbReference>
<dbReference type="EMBL" id="BMIQ01000012">
    <property type="protein sequence ID" value="GGE23359.1"/>
    <property type="molecule type" value="Genomic_DNA"/>
</dbReference>